<protein>
    <submittedName>
        <fullName evidence="2">Membrane protein</fullName>
    </submittedName>
</protein>
<dbReference type="HOGENOM" id="CLU_3010703_0_0_6"/>
<evidence type="ECO:0000313" key="3">
    <source>
        <dbReference type="Proteomes" id="UP000008319"/>
    </source>
</evidence>
<dbReference type="Proteomes" id="UP000008319">
    <property type="component" value="Chromosome"/>
</dbReference>
<dbReference type="AlphaFoldDB" id="B4F1V6"/>
<sequence>MIIWYVYCIFIVLIKIAITSIKIVKENLLLIKGGGLLSKLVVVQAGERIKNTWMGK</sequence>
<organism evidence="2 3">
    <name type="scientific">Proteus mirabilis (strain HI4320)</name>
    <dbReference type="NCBI Taxonomy" id="529507"/>
    <lineage>
        <taxon>Bacteria</taxon>
        <taxon>Pseudomonadati</taxon>
        <taxon>Pseudomonadota</taxon>
        <taxon>Gammaproteobacteria</taxon>
        <taxon>Enterobacterales</taxon>
        <taxon>Morganellaceae</taxon>
        <taxon>Proteus</taxon>
    </lineage>
</organism>
<name>B4F1V6_PROMH</name>
<keyword evidence="1" id="KW-0472">Membrane</keyword>
<accession>B4F1V6</accession>
<evidence type="ECO:0000256" key="1">
    <source>
        <dbReference type="SAM" id="Phobius"/>
    </source>
</evidence>
<keyword evidence="1" id="KW-1133">Transmembrane helix</keyword>
<dbReference type="EnsemblBacteria" id="CAR46505">
    <property type="protein sequence ID" value="CAR46505"/>
    <property type="gene ID" value="PMI3315"/>
</dbReference>
<feature type="transmembrane region" description="Helical" evidence="1">
    <location>
        <begin position="6"/>
        <end position="24"/>
    </location>
</feature>
<keyword evidence="1" id="KW-0812">Transmembrane</keyword>
<evidence type="ECO:0000313" key="2">
    <source>
        <dbReference type="EMBL" id="CAR46505.1"/>
    </source>
</evidence>
<proteinExistence type="predicted"/>
<dbReference type="KEGG" id="pmr:PMI3315"/>
<gene>
    <name evidence="2" type="ordered locus">PMI3315</name>
</gene>
<reference evidence="2 3" key="1">
    <citation type="journal article" date="2008" name="J. Bacteriol.">
        <title>Complete genome sequence of uropathogenic Proteus mirabilis, a master of both adherence and motility.</title>
        <authorList>
            <person name="Pearson M.M."/>
            <person name="Sebaihia M."/>
            <person name="Churcher C."/>
            <person name="Quail M.A."/>
            <person name="Seshasayee A.S."/>
            <person name="Luscombe N.M."/>
            <person name="Abdellah Z."/>
            <person name="Arrosmith C."/>
            <person name="Atkin B."/>
            <person name="Chillingworth T."/>
            <person name="Hauser H."/>
            <person name="Jagels K."/>
            <person name="Moule S."/>
            <person name="Mungall K."/>
            <person name="Norbertczak H."/>
            <person name="Rabbinowitsch E."/>
            <person name="Walker D."/>
            <person name="Whithead S."/>
            <person name="Thomson N.R."/>
            <person name="Rather P.N."/>
            <person name="Parkhill J."/>
            <person name="Mobley H.L."/>
        </authorList>
    </citation>
    <scope>NUCLEOTIDE SEQUENCE [LARGE SCALE GENOMIC DNA]</scope>
    <source>
        <strain evidence="2 3">HI4320</strain>
    </source>
</reference>
<keyword evidence="3" id="KW-1185">Reference proteome</keyword>
<dbReference type="EMBL" id="AM942759">
    <property type="protein sequence ID" value="CAR46505.1"/>
    <property type="molecule type" value="Genomic_DNA"/>
</dbReference>